<dbReference type="GeneID" id="87809132"/>
<dbReference type="RefSeq" id="XP_062628449.1">
    <property type="nucleotide sequence ID" value="XM_062772465.1"/>
</dbReference>
<feature type="compositionally biased region" description="Basic and acidic residues" evidence="3">
    <location>
        <begin position="22"/>
        <end position="31"/>
    </location>
</feature>
<feature type="domain" description="Chromo" evidence="4">
    <location>
        <begin position="446"/>
        <end position="496"/>
    </location>
</feature>
<dbReference type="PANTHER" id="PTHR22812">
    <property type="entry name" value="CHROMOBOX PROTEIN"/>
    <property type="match status" value="1"/>
</dbReference>
<organism evidence="5 6">
    <name type="scientific">Vanrija pseudolonga</name>
    <dbReference type="NCBI Taxonomy" id="143232"/>
    <lineage>
        <taxon>Eukaryota</taxon>
        <taxon>Fungi</taxon>
        <taxon>Dikarya</taxon>
        <taxon>Basidiomycota</taxon>
        <taxon>Agaricomycotina</taxon>
        <taxon>Tremellomycetes</taxon>
        <taxon>Trichosporonales</taxon>
        <taxon>Trichosporonaceae</taxon>
        <taxon>Vanrija</taxon>
    </lineage>
</organism>
<dbReference type="InterPro" id="IPR023779">
    <property type="entry name" value="Chromodomain_CS"/>
</dbReference>
<dbReference type="GO" id="GO:0005634">
    <property type="term" value="C:nucleus"/>
    <property type="evidence" value="ECO:0007669"/>
    <property type="project" value="UniProtKB-SubCell"/>
</dbReference>
<name>A0AAF0Y9K0_9TREE</name>
<reference evidence="5" key="1">
    <citation type="submission" date="2023-10" db="EMBL/GenBank/DDBJ databases">
        <authorList>
            <person name="Noh H."/>
        </authorList>
    </citation>
    <scope>NUCLEOTIDE SEQUENCE</scope>
    <source>
        <strain evidence="5">DUCC4014</strain>
    </source>
</reference>
<keyword evidence="2" id="KW-0539">Nucleus</keyword>
<dbReference type="Gene3D" id="2.40.50.40">
    <property type="match status" value="1"/>
</dbReference>
<protein>
    <submittedName>
        <fullName evidence="5">M-phase phosphoprotein 8</fullName>
    </submittedName>
</protein>
<feature type="compositionally biased region" description="Low complexity" evidence="3">
    <location>
        <begin position="10"/>
        <end position="21"/>
    </location>
</feature>
<dbReference type="InterPro" id="IPR023780">
    <property type="entry name" value="Chromo_domain"/>
</dbReference>
<evidence type="ECO:0000256" key="1">
    <source>
        <dbReference type="ARBA" id="ARBA00004123"/>
    </source>
</evidence>
<keyword evidence="6" id="KW-1185">Reference proteome</keyword>
<dbReference type="Proteomes" id="UP000827549">
    <property type="component" value="Chromosome 4"/>
</dbReference>
<dbReference type="InterPro" id="IPR051219">
    <property type="entry name" value="Heterochromatin_chromo-domain"/>
</dbReference>
<dbReference type="SUPFAM" id="SSF54160">
    <property type="entry name" value="Chromo domain-like"/>
    <property type="match status" value="1"/>
</dbReference>
<dbReference type="Pfam" id="PF18723">
    <property type="entry name" value="HMUDK_hel"/>
    <property type="match status" value="1"/>
</dbReference>
<feature type="compositionally biased region" description="Basic and acidic residues" evidence="3">
    <location>
        <begin position="506"/>
        <end position="516"/>
    </location>
</feature>
<dbReference type="EMBL" id="CP086717">
    <property type="protein sequence ID" value="WOO82417.1"/>
    <property type="molecule type" value="Genomic_DNA"/>
</dbReference>
<feature type="region of interest" description="Disordered" evidence="3">
    <location>
        <begin position="506"/>
        <end position="602"/>
    </location>
</feature>
<evidence type="ECO:0000256" key="3">
    <source>
        <dbReference type="SAM" id="MobiDB-lite"/>
    </source>
</evidence>
<feature type="compositionally biased region" description="Basic and acidic residues" evidence="3">
    <location>
        <begin position="531"/>
        <end position="540"/>
    </location>
</feature>
<evidence type="ECO:0000313" key="5">
    <source>
        <dbReference type="EMBL" id="WOO82417.1"/>
    </source>
</evidence>
<sequence>MSAKGSGKKAQPPASASVSPSRRADPPKRVIDLSLEDDDDDAVEQRPRRTTASKPVKRAAPALIPGAVVLSPATEATVLKPLHFDPVDAVVNNHWVYMFYRFCSERHDMYDRRQAGVPREKLSADYTMTNTHIGNVYRQLDAGSLHMKSQTIANGDQSAEEVVFRVLLYCAFYNKETWAALCGAATGDVPSWKTFKEDLPSMDAALHYLSVVQKRGIYLGGFQLVPPTIYFCDDRNKSKSVPNYWASLRLVQAIMDAGLAAQLAKCKYAIDASYVLQTIPTLGGFLSLNILCFLNDTQHFTWLYRDFATCGPGSRKFLQRMFGEETINNAAMEAAGLQWLYDHQWRYYARLGMDPPHEWESGLRPGMRVLDIENALCWAHRYVAAYEKSGKPSIANEPTPSFDPIVDIETSAPAWCALEAHVRSSSQPLWIDAELDTRLASLGDEVYEVERVVARDKSRYRVRWLGYPPEDDTWEPERSLKEDAAEALEEWKSWEARVSAAIQSIKEARQGERKSDDDDDKPTPSSSRALPKREADEPKATGRPSSKRKTDVTTVKSDAEPKAKRRKASPVPAKPTTPITRPRRAKAVAIVSGSKHHPIKIE</sequence>
<evidence type="ECO:0000259" key="4">
    <source>
        <dbReference type="SMART" id="SM00298"/>
    </source>
</evidence>
<accession>A0AAF0Y9K0</accession>
<feature type="compositionally biased region" description="Basic residues" evidence="3">
    <location>
        <begin position="48"/>
        <end position="57"/>
    </location>
</feature>
<dbReference type="PROSITE" id="PS00598">
    <property type="entry name" value="CHROMO_1"/>
    <property type="match status" value="1"/>
</dbReference>
<dbReference type="InterPro" id="IPR016197">
    <property type="entry name" value="Chromo-like_dom_sf"/>
</dbReference>
<dbReference type="CDD" id="cd00024">
    <property type="entry name" value="CD_CSD"/>
    <property type="match status" value="1"/>
</dbReference>
<dbReference type="GO" id="GO:0006338">
    <property type="term" value="P:chromatin remodeling"/>
    <property type="evidence" value="ECO:0007669"/>
    <property type="project" value="UniProtKB-ARBA"/>
</dbReference>
<dbReference type="InterPro" id="IPR040684">
    <property type="entry name" value="HMUDK_hel"/>
</dbReference>
<dbReference type="AlphaFoldDB" id="A0AAF0Y9K0"/>
<gene>
    <name evidence="5" type="primary">Mphosph8</name>
    <name evidence="5" type="ORF">LOC62_04G005905</name>
</gene>
<feature type="region of interest" description="Disordered" evidence="3">
    <location>
        <begin position="1"/>
        <end position="57"/>
    </location>
</feature>
<dbReference type="InterPro" id="IPR000953">
    <property type="entry name" value="Chromo/chromo_shadow_dom"/>
</dbReference>
<comment type="subcellular location">
    <subcellularLocation>
        <location evidence="1">Nucleus</location>
    </subcellularLocation>
</comment>
<dbReference type="Pfam" id="PF00385">
    <property type="entry name" value="Chromo"/>
    <property type="match status" value="1"/>
</dbReference>
<proteinExistence type="predicted"/>
<dbReference type="SMART" id="SM00298">
    <property type="entry name" value="CHROMO"/>
    <property type="match status" value="1"/>
</dbReference>
<evidence type="ECO:0000256" key="2">
    <source>
        <dbReference type="ARBA" id="ARBA00023242"/>
    </source>
</evidence>
<evidence type="ECO:0000313" key="6">
    <source>
        <dbReference type="Proteomes" id="UP000827549"/>
    </source>
</evidence>